<reference evidence="3" key="1">
    <citation type="submission" date="2025-08" db="UniProtKB">
        <authorList>
            <consortium name="RefSeq"/>
        </authorList>
    </citation>
    <scope>IDENTIFICATION</scope>
</reference>
<dbReference type="GeneID" id="100210172"/>
<evidence type="ECO:0000313" key="2">
    <source>
        <dbReference type="Proteomes" id="UP001652625"/>
    </source>
</evidence>
<proteinExistence type="inferred from homology"/>
<comment type="similarity">
    <text evidence="1">Belongs to the NDRG family.</text>
</comment>
<evidence type="ECO:0000256" key="1">
    <source>
        <dbReference type="ARBA" id="ARBA00005598"/>
    </source>
</evidence>
<dbReference type="InterPro" id="IPR004142">
    <property type="entry name" value="NDRG"/>
</dbReference>
<dbReference type="Proteomes" id="UP001652625">
    <property type="component" value="Chromosome 09"/>
</dbReference>
<sequence>MQSMLDIIKTDRGTIHVGIECRKNTDAVLVTLHDIGQNHVTAFESFFSFEPFKPVLENFTVYHLNFPGQHEKADILPENYVYPTMDEMTDIVKEVLDSYSLQNCVCFGIGAGANVFTRLALKYPSYVECLIAINGVLSACSWVDWSYEKLSSYYLKSKGMTQFTIDYLLYHYFGGKNNDCLNSNIVATVTNQLKLFKHPRNLGLFMESYANRLPIVLHRPVIGEKPTNALKCGVLLITGKFSPAVEETVEMSSQLDPRSSTWMKIDAASSMVLEEQPIRVVNAIILFVQGYGHIARAVPPSIPPIIPSSVFQEVLAFKDTFVYDNPNIDVEETLAL</sequence>
<protein>
    <submittedName>
        <fullName evidence="3">Protein NDRG3 isoform X2</fullName>
    </submittedName>
</protein>
<accession>A0ABM4CKE7</accession>
<dbReference type="RefSeq" id="XP_065662234.1">
    <property type="nucleotide sequence ID" value="XM_065806162.1"/>
</dbReference>
<dbReference type="Pfam" id="PF03096">
    <property type="entry name" value="Ndr"/>
    <property type="match status" value="1"/>
</dbReference>
<keyword evidence="2" id="KW-1185">Reference proteome</keyword>
<dbReference type="PANTHER" id="PTHR11034">
    <property type="entry name" value="N-MYC DOWNSTREAM REGULATED"/>
    <property type="match status" value="1"/>
</dbReference>
<name>A0ABM4CKE7_HYDVU</name>
<organism evidence="2 3">
    <name type="scientific">Hydra vulgaris</name>
    <name type="common">Hydra</name>
    <name type="synonym">Hydra attenuata</name>
    <dbReference type="NCBI Taxonomy" id="6087"/>
    <lineage>
        <taxon>Eukaryota</taxon>
        <taxon>Metazoa</taxon>
        <taxon>Cnidaria</taxon>
        <taxon>Hydrozoa</taxon>
        <taxon>Hydroidolina</taxon>
        <taxon>Anthoathecata</taxon>
        <taxon>Aplanulata</taxon>
        <taxon>Hydridae</taxon>
        <taxon>Hydra</taxon>
    </lineage>
</organism>
<dbReference type="SUPFAM" id="SSF53474">
    <property type="entry name" value="alpha/beta-Hydrolases"/>
    <property type="match status" value="1"/>
</dbReference>
<dbReference type="Gene3D" id="3.40.50.1820">
    <property type="entry name" value="alpha/beta hydrolase"/>
    <property type="match status" value="1"/>
</dbReference>
<gene>
    <name evidence="3" type="primary">LOC100210172</name>
</gene>
<dbReference type="InterPro" id="IPR029058">
    <property type="entry name" value="AB_hydrolase_fold"/>
</dbReference>
<evidence type="ECO:0000313" key="3">
    <source>
        <dbReference type="RefSeq" id="XP_065662234.1"/>
    </source>
</evidence>